<feature type="binding site" evidence="6">
    <location>
        <position position="201"/>
    </location>
    <ligand>
        <name>substrate</name>
    </ligand>
</feature>
<dbReference type="PANTHER" id="PTHR43330:SF27">
    <property type="entry name" value="METHIONINE AMINOPEPTIDASE"/>
    <property type="match status" value="1"/>
</dbReference>
<dbReference type="GO" id="GO:0006508">
    <property type="term" value="P:proteolysis"/>
    <property type="evidence" value="ECO:0007669"/>
    <property type="project" value="UniProtKB-KW"/>
</dbReference>
<evidence type="ECO:0000256" key="7">
    <source>
        <dbReference type="RuleBase" id="RU003653"/>
    </source>
</evidence>
<dbReference type="Proteomes" id="UP000315700">
    <property type="component" value="Chromosome"/>
</dbReference>
<dbReference type="Pfam" id="PF00557">
    <property type="entry name" value="Peptidase_M24"/>
    <property type="match status" value="1"/>
</dbReference>
<dbReference type="GO" id="GO:0046872">
    <property type="term" value="F:metal ion binding"/>
    <property type="evidence" value="ECO:0007669"/>
    <property type="project" value="UniProtKB-UniRule"/>
</dbReference>
<dbReference type="InterPro" id="IPR036005">
    <property type="entry name" value="Creatinase/aminopeptidase-like"/>
</dbReference>
<evidence type="ECO:0000259" key="8">
    <source>
        <dbReference type="Pfam" id="PF00557"/>
    </source>
</evidence>
<protein>
    <recommendedName>
        <fullName evidence="6 7">Methionine aminopeptidase</fullName>
        <shortName evidence="6">MAP</shortName>
        <shortName evidence="6">MetAP</shortName>
        <ecNumber evidence="6 7">3.4.11.18</ecNumber>
    </recommendedName>
    <alternativeName>
        <fullName evidence="6">Peptidase M</fullName>
    </alternativeName>
</protein>
<dbReference type="InterPro" id="IPR000994">
    <property type="entry name" value="Pept_M24"/>
</dbReference>
<feature type="binding site" evidence="6">
    <location>
        <position position="260"/>
    </location>
    <ligand>
        <name>a divalent metal cation</name>
        <dbReference type="ChEBI" id="CHEBI:60240"/>
        <label>1</label>
    </ligand>
</feature>
<comment type="catalytic activity">
    <reaction evidence="6 7">
        <text>Release of N-terminal amino acids, preferentially methionine, from peptides and arylamides.</text>
        <dbReference type="EC" id="3.4.11.18"/>
    </reaction>
</comment>
<evidence type="ECO:0000313" key="9">
    <source>
        <dbReference type="EMBL" id="QDT56186.1"/>
    </source>
</evidence>
<evidence type="ECO:0000256" key="6">
    <source>
        <dbReference type="HAMAP-Rule" id="MF_01974"/>
    </source>
</evidence>
<evidence type="ECO:0000256" key="5">
    <source>
        <dbReference type="ARBA" id="ARBA00022801"/>
    </source>
</evidence>
<dbReference type="InterPro" id="IPR001714">
    <property type="entry name" value="Pept_M24_MAP"/>
</dbReference>
<feature type="domain" description="Peptidase M24" evidence="8">
    <location>
        <begin position="38"/>
        <end position="267"/>
    </location>
</feature>
<feature type="binding site" evidence="6">
    <location>
        <position position="260"/>
    </location>
    <ligand>
        <name>a divalent metal cation</name>
        <dbReference type="ChEBI" id="CHEBI:60240"/>
        <label>2</label>
        <note>catalytic</note>
    </ligand>
</feature>
<accession>A0A517SJA8</accession>
<dbReference type="CDD" id="cd01086">
    <property type="entry name" value="MetAP1"/>
    <property type="match status" value="1"/>
</dbReference>
<name>A0A517SJA8_9PLAN</name>
<keyword evidence="10" id="KW-1185">Reference proteome</keyword>
<feature type="binding site" evidence="6">
    <location>
        <position position="131"/>
    </location>
    <ligand>
        <name>a divalent metal cation</name>
        <dbReference type="ChEBI" id="CHEBI:60240"/>
        <label>2</label>
        <note>catalytic</note>
    </ligand>
</feature>
<dbReference type="GO" id="GO:0005829">
    <property type="term" value="C:cytosol"/>
    <property type="evidence" value="ECO:0007669"/>
    <property type="project" value="TreeGrafter"/>
</dbReference>
<dbReference type="InParanoid" id="A0A517SJA8"/>
<sequence>MESQASELTDLVFFMRRLFTRHRAAKFPLYQRPEEIAGLRAAGAFNASVLDLVRPLIVPGVTTNELDRVVDDYTRSHGHVPATHGYHGYPKSICTSINEVVCHGIPDDRPLRSGDIINVDCTTIVDGWYGDASETFLVGECSPAARELVQTAFDALWTGIRALKPYGTVLDIGVAIAKLGMERRVGVVETFQGHGIGRRFHQDPGIPHTPMRESRNRVLTPGVCFTVEPMINAGAKETEGPLADGWTVITKDRTLSAQFEHQILMTENGPEILTLTQNGPQEGHRF</sequence>
<comment type="cofactor">
    <cofactor evidence="6">
        <name>Co(2+)</name>
        <dbReference type="ChEBI" id="CHEBI:48828"/>
    </cofactor>
    <cofactor evidence="6">
        <name>Zn(2+)</name>
        <dbReference type="ChEBI" id="CHEBI:29105"/>
    </cofactor>
    <cofactor evidence="6">
        <name>Mn(2+)</name>
        <dbReference type="ChEBI" id="CHEBI:29035"/>
    </cofactor>
    <cofactor evidence="6">
        <name>Fe(2+)</name>
        <dbReference type="ChEBI" id="CHEBI:29033"/>
    </cofactor>
    <text evidence="6">Binds 2 divalent metal cations per subunit. Has a high-affinity and a low affinity metal-binding site. The true nature of the physiological cofactor is under debate. The enzyme is active with cobalt, zinc, manganese or divalent iron ions. Most likely, methionine aminopeptidases function as mononuclear Fe(2+)-metalloproteases under physiological conditions, and the catalytically relevant metal-binding site has been assigned to the histidine-containing high-affinity site.</text>
</comment>
<keyword evidence="4 6" id="KW-0479">Metal-binding</keyword>
<dbReference type="InterPro" id="IPR002467">
    <property type="entry name" value="Pept_M24A_MAP1"/>
</dbReference>
<dbReference type="HAMAP" id="MF_01974">
    <property type="entry name" value="MetAP_1"/>
    <property type="match status" value="1"/>
</dbReference>
<evidence type="ECO:0000256" key="3">
    <source>
        <dbReference type="ARBA" id="ARBA00022670"/>
    </source>
</evidence>
<comment type="similarity">
    <text evidence="6">Belongs to the peptidase M24A family. Methionine aminopeptidase type 1 subfamily.</text>
</comment>
<dbReference type="SUPFAM" id="SSF55920">
    <property type="entry name" value="Creatinase/aminopeptidase"/>
    <property type="match status" value="1"/>
</dbReference>
<reference evidence="9 10" key="1">
    <citation type="submission" date="2019-02" db="EMBL/GenBank/DDBJ databases">
        <title>Deep-cultivation of Planctomycetes and their phenomic and genomic characterization uncovers novel biology.</title>
        <authorList>
            <person name="Wiegand S."/>
            <person name="Jogler M."/>
            <person name="Boedeker C."/>
            <person name="Pinto D."/>
            <person name="Vollmers J."/>
            <person name="Rivas-Marin E."/>
            <person name="Kohn T."/>
            <person name="Peeters S.H."/>
            <person name="Heuer A."/>
            <person name="Rast P."/>
            <person name="Oberbeckmann S."/>
            <person name="Bunk B."/>
            <person name="Jeske O."/>
            <person name="Meyerdierks A."/>
            <person name="Storesund J.E."/>
            <person name="Kallscheuer N."/>
            <person name="Luecker S."/>
            <person name="Lage O.M."/>
            <person name="Pohl T."/>
            <person name="Merkel B.J."/>
            <person name="Hornburger P."/>
            <person name="Mueller R.-W."/>
            <person name="Bruemmer F."/>
            <person name="Labrenz M."/>
            <person name="Spormann A.M."/>
            <person name="Op den Camp H."/>
            <person name="Overmann J."/>
            <person name="Amann R."/>
            <person name="Jetten M.S.M."/>
            <person name="Mascher T."/>
            <person name="Medema M.H."/>
            <person name="Devos D.P."/>
            <person name="Kaster A.-K."/>
            <person name="Ovreas L."/>
            <person name="Rohde M."/>
            <person name="Galperin M.Y."/>
            <person name="Jogler C."/>
        </authorList>
    </citation>
    <scope>NUCLEOTIDE SEQUENCE [LARGE SCALE GENOMIC DNA]</scope>
    <source>
        <strain evidence="9 10">Pan44</strain>
    </source>
</reference>
<evidence type="ECO:0000256" key="1">
    <source>
        <dbReference type="ARBA" id="ARBA00002521"/>
    </source>
</evidence>
<evidence type="ECO:0000256" key="2">
    <source>
        <dbReference type="ARBA" id="ARBA00022438"/>
    </source>
</evidence>
<feature type="binding site" evidence="6">
    <location>
        <position position="194"/>
    </location>
    <ligand>
        <name>a divalent metal cation</name>
        <dbReference type="ChEBI" id="CHEBI:60240"/>
        <label>2</label>
        <note>catalytic</note>
    </ligand>
</feature>
<dbReference type="PANTHER" id="PTHR43330">
    <property type="entry name" value="METHIONINE AMINOPEPTIDASE"/>
    <property type="match status" value="1"/>
</dbReference>
<dbReference type="EC" id="3.4.11.18" evidence="6 7"/>
<dbReference type="FunCoup" id="A0A517SJA8">
    <property type="interactions" value="515"/>
</dbReference>
<keyword evidence="3 6" id="KW-0645">Protease</keyword>
<organism evidence="9 10">
    <name type="scientific">Caulifigura coniformis</name>
    <dbReference type="NCBI Taxonomy" id="2527983"/>
    <lineage>
        <taxon>Bacteria</taxon>
        <taxon>Pseudomonadati</taxon>
        <taxon>Planctomycetota</taxon>
        <taxon>Planctomycetia</taxon>
        <taxon>Planctomycetales</taxon>
        <taxon>Planctomycetaceae</taxon>
        <taxon>Caulifigura</taxon>
    </lineage>
</organism>
<dbReference type="PRINTS" id="PR00599">
    <property type="entry name" value="MAPEPTIDASE"/>
</dbReference>
<evidence type="ECO:0000313" key="10">
    <source>
        <dbReference type="Proteomes" id="UP000315700"/>
    </source>
</evidence>
<proteinExistence type="inferred from homology"/>
<dbReference type="GO" id="GO:0070006">
    <property type="term" value="F:metalloaminopeptidase activity"/>
    <property type="evidence" value="ECO:0007669"/>
    <property type="project" value="UniProtKB-UniRule"/>
</dbReference>
<dbReference type="AlphaFoldDB" id="A0A517SJA8"/>
<dbReference type="NCBIfam" id="TIGR00500">
    <property type="entry name" value="met_pdase_I"/>
    <property type="match status" value="1"/>
</dbReference>
<dbReference type="KEGG" id="ccos:Pan44_42380"/>
<comment type="function">
    <text evidence="1 6">Removes the N-terminal methionine from nascent proteins. The N-terminal methionine is often cleaved when the second residue in the primary sequence is small and uncharged (Met-Ala-, Cys, Gly, Pro, Ser, Thr, or Val). Requires deformylation of the N(alpha)-formylated initiator methionine before it can be hydrolyzed.</text>
</comment>
<gene>
    <name evidence="9" type="primary">map_2</name>
    <name evidence="6" type="synonym">map</name>
    <name evidence="9" type="ORF">Pan44_42380</name>
</gene>
<feature type="binding site" evidence="6">
    <location>
        <position position="131"/>
    </location>
    <ligand>
        <name>a divalent metal cation</name>
        <dbReference type="ChEBI" id="CHEBI:60240"/>
        <label>1</label>
    </ligand>
</feature>
<feature type="binding site" evidence="6">
    <location>
        <position position="228"/>
    </location>
    <ligand>
        <name>a divalent metal cation</name>
        <dbReference type="ChEBI" id="CHEBI:60240"/>
        <label>2</label>
        <note>catalytic</note>
    </ligand>
</feature>
<feature type="binding site" evidence="6">
    <location>
        <position position="120"/>
    </location>
    <ligand>
        <name>a divalent metal cation</name>
        <dbReference type="ChEBI" id="CHEBI:60240"/>
        <label>1</label>
    </ligand>
</feature>
<dbReference type="GO" id="GO:0004239">
    <property type="term" value="F:initiator methionyl aminopeptidase activity"/>
    <property type="evidence" value="ECO:0007669"/>
    <property type="project" value="UniProtKB-UniRule"/>
</dbReference>
<dbReference type="Gene3D" id="3.90.230.10">
    <property type="entry name" value="Creatinase/methionine aminopeptidase superfamily"/>
    <property type="match status" value="1"/>
</dbReference>
<feature type="binding site" evidence="6">
    <location>
        <position position="103"/>
    </location>
    <ligand>
        <name>substrate</name>
    </ligand>
</feature>
<keyword evidence="2 6" id="KW-0031">Aminopeptidase</keyword>
<dbReference type="EMBL" id="CP036271">
    <property type="protein sequence ID" value="QDT56186.1"/>
    <property type="molecule type" value="Genomic_DNA"/>
</dbReference>
<comment type="subunit">
    <text evidence="6">Monomer.</text>
</comment>
<evidence type="ECO:0000256" key="4">
    <source>
        <dbReference type="ARBA" id="ARBA00022723"/>
    </source>
</evidence>
<keyword evidence="5 6" id="KW-0378">Hydrolase</keyword>